<evidence type="ECO:0000313" key="1">
    <source>
        <dbReference type="EMBL" id="UWL62239.1"/>
    </source>
</evidence>
<sequence length="96" mass="10758">MKLTRNQKRMLSLLCEEPEIFAWKSRSNGKIVDCFGPPENWTVMQAKKIKRDATGKTIGYKTVSITADEHFAMLNAGLTASCAITEAGRPALRERE</sequence>
<accession>A0ABY5UFX9</accession>
<name>A0ABY5UFX9_9HYPH</name>
<organism evidence="1 2">
    <name type="scientific">Brucella pseudintermedia</name>
    <dbReference type="NCBI Taxonomy" id="370111"/>
    <lineage>
        <taxon>Bacteria</taxon>
        <taxon>Pseudomonadati</taxon>
        <taxon>Pseudomonadota</taxon>
        <taxon>Alphaproteobacteria</taxon>
        <taxon>Hyphomicrobiales</taxon>
        <taxon>Brucellaceae</taxon>
        <taxon>Brucella/Ochrobactrum group</taxon>
        <taxon>Brucella</taxon>
    </lineage>
</organism>
<evidence type="ECO:0000313" key="2">
    <source>
        <dbReference type="Proteomes" id="UP001058739"/>
    </source>
</evidence>
<keyword evidence="2" id="KW-1185">Reference proteome</keyword>
<reference evidence="1" key="1">
    <citation type="submission" date="2022-06" db="EMBL/GenBank/DDBJ databases">
        <title>Complete Genome Sequence of Deoxynivalenol-bioadsorption Ochrobactrum pseudintermedium ASAG-D25.</title>
        <authorList>
            <person name="Wang N."/>
        </authorList>
    </citation>
    <scope>NUCLEOTIDE SEQUENCE</scope>
    <source>
        <strain evidence="1">ASAG-D25</strain>
    </source>
</reference>
<protein>
    <submittedName>
        <fullName evidence="1">Uncharacterized protein</fullName>
    </submittedName>
</protein>
<dbReference type="RefSeq" id="WP_259698208.1">
    <property type="nucleotide sequence ID" value="NZ_CP099968.1"/>
</dbReference>
<dbReference type="Proteomes" id="UP001058739">
    <property type="component" value="Chromosome 02"/>
</dbReference>
<dbReference type="EMBL" id="CP099968">
    <property type="protein sequence ID" value="UWL62239.1"/>
    <property type="molecule type" value="Genomic_DNA"/>
</dbReference>
<gene>
    <name evidence="1" type="ORF">NIK97_20535</name>
</gene>
<proteinExistence type="predicted"/>